<dbReference type="EMBL" id="CAJOAZ010022585">
    <property type="protein sequence ID" value="CAF4366997.1"/>
    <property type="molecule type" value="Genomic_DNA"/>
</dbReference>
<feature type="non-terminal residue" evidence="1">
    <location>
        <position position="122"/>
    </location>
</feature>
<feature type="non-terminal residue" evidence="1">
    <location>
        <position position="1"/>
    </location>
</feature>
<evidence type="ECO:0000313" key="1">
    <source>
        <dbReference type="EMBL" id="CAF4366997.1"/>
    </source>
</evidence>
<sequence length="122" mass="13863">IAVSIASTTLDPWEVLDRVLSNKITTQLAESTWIPHDLITNFCHIPFYHSAAPFAHKSGFTPAYHNQVSSLHVPPINGKNKLSTDLNSYVFEQVNFRNLADSLIYENQVACWLEKQRESSYL</sequence>
<gene>
    <name evidence="1" type="ORF">OXD698_LOCUS49627</name>
</gene>
<organism evidence="1 2">
    <name type="scientific">Adineta steineri</name>
    <dbReference type="NCBI Taxonomy" id="433720"/>
    <lineage>
        <taxon>Eukaryota</taxon>
        <taxon>Metazoa</taxon>
        <taxon>Spiralia</taxon>
        <taxon>Gnathifera</taxon>
        <taxon>Rotifera</taxon>
        <taxon>Eurotatoria</taxon>
        <taxon>Bdelloidea</taxon>
        <taxon>Adinetida</taxon>
        <taxon>Adinetidae</taxon>
        <taxon>Adineta</taxon>
    </lineage>
</organism>
<dbReference type="AlphaFoldDB" id="A0A820M347"/>
<reference evidence="1" key="1">
    <citation type="submission" date="2021-02" db="EMBL/GenBank/DDBJ databases">
        <authorList>
            <person name="Nowell W R."/>
        </authorList>
    </citation>
    <scope>NUCLEOTIDE SEQUENCE</scope>
</reference>
<accession>A0A820M347</accession>
<evidence type="ECO:0000313" key="2">
    <source>
        <dbReference type="Proteomes" id="UP000663844"/>
    </source>
</evidence>
<protein>
    <submittedName>
        <fullName evidence="1">Uncharacterized protein</fullName>
    </submittedName>
</protein>
<name>A0A820M347_9BILA</name>
<comment type="caution">
    <text evidence="1">The sequence shown here is derived from an EMBL/GenBank/DDBJ whole genome shotgun (WGS) entry which is preliminary data.</text>
</comment>
<dbReference type="Proteomes" id="UP000663844">
    <property type="component" value="Unassembled WGS sequence"/>
</dbReference>
<proteinExistence type="predicted"/>